<dbReference type="EMBL" id="CP073100">
    <property type="protein sequence ID" value="QUE49899.1"/>
    <property type="molecule type" value="Genomic_DNA"/>
</dbReference>
<dbReference type="EC" id="3.2.2.5" evidence="5"/>
<dbReference type="Proteomes" id="UP000676169">
    <property type="component" value="Chromosome"/>
</dbReference>
<dbReference type="RefSeq" id="WP_211629988.1">
    <property type="nucleotide sequence ID" value="NZ_CP073100.1"/>
</dbReference>
<evidence type="ECO:0000313" key="12">
    <source>
        <dbReference type="EMBL" id="QUE49899.1"/>
    </source>
</evidence>
<evidence type="ECO:0000256" key="7">
    <source>
        <dbReference type="ARBA" id="ARBA00034355"/>
    </source>
</evidence>
<keyword evidence="3" id="KW-0051">Antiviral defense</keyword>
<sequence>MITFPPQVFIGSSSEAEPFAKQVQDELSSVANCTIWKKTFDFGNSAYEDLMRKLSLYDYGVLIASRDDVAKSRGVKLDVARDNIIFEFGLFAGRLGRHRSFLMAESGVKIPSDLSGITLPFFKTAKNTGFLSKFRGNLETLREKQKQSISQICESIANHIKEREKIYEFGFLPSTSLAYGYFNNFIEKAVTSLMESKILRLGKTCGYPNSCQKHDPKSAAHSKVADGTTFDDLQLTILIPDELPPDMYNKVRAHRTTGDWELIKIDAGSFRPFDFYVQISTITSGKLQLSDIPITLNALSESIRSYIGKNHIGVSDEEKLLAQREIRIFVGVLEHLISKNSITKGRVKIEIVDI</sequence>
<keyword evidence="2" id="KW-0378">Hydrolase</keyword>
<evidence type="ECO:0000256" key="3">
    <source>
        <dbReference type="ARBA" id="ARBA00023118"/>
    </source>
</evidence>
<evidence type="ECO:0000256" key="6">
    <source>
        <dbReference type="ARBA" id="ARBA00034339"/>
    </source>
</evidence>
<dbReference type="KEGG" id="lamb:KBB96_13600"/>
<evidence type="ECO:0000256" key="2">
    <source>
        <dbReference type="ARBA" id="ARBA00022801"/>
    </source>
</evidence>
<gene>
    <name evidence="12" type="ORF">KBB96_13600</name>
</gene>
<comment type="similarity">
    <text evidence="4">In the C-terminal section; belongs to the bacterial STING family.</text>
</comment>
<reference evidence="12" key="1">
    <citation type="submission" date="2021-04" db="EMBL/GenBank/DDBJ databases">
        <title>Luteolibacter sp. 32A isolated from the skin of an Anderson's salamander (Ambystoma andersonii).</title>
        <authorList>
            <person name="Spergser J."/>
            <person name="Busse H.-J."/>
        </authorList>
    </citation>
    <scope>NUCLEOTIDE SEQUENCE</scope>
    <source>
        <strain evidence="12">32A</strain>
    </source>
</reference>
<feature type="domain" description="CD-NTase-associated protein 12/Pycsar effector protein TIR" evidence="10">
    <location>
        <begin position="7"/>
        <end position="119"/>
    </location>
</feature>
<dbReference type="InterPro" id="IPR046876">
    <property type="entry name" value="Prok_STING"/>
</dbReference>
<evidence type="ECO:0000256" key="4">
    <source>
        <dbReference type="ARBA" id="ARBA00034315"/>
    </source>
</evidence>
<dbReference type="GO" id="GO:0050135">
    <property type="term" value="F:NADP+ nucleosidase activity"/>
    <property type="evidence" value="ECO:0007669"/>
    <property type="project" value="InterPro"/>
</dbReference>
<keyword evidence="1" id="KW-0547">Nucleotide-binding</keyword>
<keyword evidence="13" id="KW-1185">Reference proteome</keyword>
<dbReference type="GO" id="GO:0003953">
    <property type="term" value="F:NAD+ nucleosidase activity"/>
    <property type="evidence" value="ECO:0007669"/>
    <property type="project" value="UniProtKB-EC"/>
</dbReference>
<dbReference type="GO" id="GO:0051607">
    <property type="term" value="P:defense response to virus"/>
    <property type="evidence" value="ECO:0007669"/>
    <property type="project" value="UniProtKB-KW"/>
</dbReference>
<evidence type="ECO:0000256" key="8">
    <source>
        <dbReference type="ARBA" id="ARBA00034366"/>
    </source>
</evidence>
<comment type="catalytic activity">
    <reaction evidence="9">
        <text>NAD(+) + H2O = ADP-D-ribose + nicotinamide + H(+)</text>
        <dbReference type="Rhea" id="RHEA:16301"/>
        <dbReference type="ChEBI" id="CHEBI:15377"/>
        <dbReference type="ChEBI" id="CHEBI:15378"/>
        <dbReference type="ChEBI" id="CHEBI:17154"/>
        <dbReference type="ChEBI" id="CHEBI:57540"/>
        <dbReference type="ChEBI" id="CHEBI:57967"/>
        <dbReference type="EC" id="3.2.2.5"/>
    </reaction>
</comment>
<dbReference type="Pfam" id="PF10137">
    <property type="entry name" value="CAP12-PCTIR_TIR"/>
    <property type="match status" value="1"/>
</dbReference>
<proteinExistence type="inferred from homology"/>
<protein>
    <recommendedName>
        <fullName evidence="6">CD-NTase-associated protein 12</fullName>
        <ecNumber evidence="5">3.2.2.5</ecNumber>
    </recommendedName>
    <alternativeName>
        <fullName evidence="7">NAD(+) hydrolase</fullName>
    </alternativeName>
    <alternativeName>
        <fullName evidence="8">TIR-STING</fullName>
    </alternativeName>
</protein>
<evidence type="ECO:0000256" key="5">
    <source>
        <dbReference type="ARBA" id="ARBA00034327"/>
    </source>
</evidence>
<evidence type="ECO:0000259" key="11">
    <source>
        <dbReference type="Pfam" id="PF20300"/>
    </source>
</evidence>
<evidence type="ECO:0000313" key="13">
    <source>
        <dbReference type="Proteomes" id="UP000676169"/>
    </source>
</evidence>
<dbReference type="CDD" id="cd22659">
    <property type="entry name" value="STING_bact-like"/>
    <property type="match status" value="1"/>
</dbReference>
<evidence type="ECO:0000259" key="10">
    <source>
        <dbReference type="Pfam" id="PF10137"/>
    </source>
</evidence>
<accession>A0A975G6C1</accession>
<dbReference type="InterPro" id="IPR019302">
    <property type="entry name" value="CAP12/PCTIR_TIR_dom"/>
</dbReference>
<evidence type="ECO:0000256" key="9">
    <source>
        <dbReference type="ARBA" id="ARBA00049230"/>
    </source>
</evidence>
<organism evidence="12 13">
    <name type="scientific">Luteolibacter ambystomatis</name>
    <dbReference type="NCBI Taxonomy" id="2824561"/>
    <lineage>
        <taxon>Bacteria</taxon>
        <taxon>Pseudomonadati</taxon>
        <taxon>Verrucomicrobiota</taxon>
        <taxon>Verrucomicrobiia</taxon>
        <taxon>Verrucomicrobiales</taxon>
        <taxon>Verrucomicrobiaceae</taxon>
        <taxon>Luteolibacter</taxon>
    </lineage>
</organism>
<dbReference type="AlphaFoldDB" id="A0A975G6C1"/>
<evidence type="ECO:0000256" key="1">
    <source>
        <dbReference type="ARBA" id="ARBA00022741"/>
    </source>
</evidence>
<feature type="domain" description="Prokaryotic STING" evidence="11">
    <location>
        <begin position="173"/>
        <end position="333"/>
    </location>
</feature>
<name>A0A975G6C1_9BACT</name>
<dbReference type="Pfam" id="PF20300">
    <property type="entry name" value="prok_STING"/>
    <property type="match status" value="1"/>
</dbReference>
<dbReference type="GO" id="GO:0000166">
    <property type="term" value="F:nucleotide binding"/>
    <property type="evidence" value="ECO:0007669"/>
    <property type="project" value="UniProtKB-KW"/>
</dbReference>